<dbReference type="AlphaFoldDB" id="A0A344TE35"/>
<evidence type="ECO:0000256" key="6">
    <source>
        <dbReference type="ARBA" id="ARBA00022801"/>
    </source>
</evidence>
<evidence type="ECO:0000256" key="8">
    <source>
        <dbReference type="ARBA" id="ARBA00022989"/>
    </source>
</evidence>
<feature type="transmembrane region" description="Helical" evidence="10">
    <location>
        <begin position="117"/>
        <end position="140"/>
    </location>
</feature>
<comment type="subcellular location">
    <subcellularLocation>
        <location evidence="2">Membrane</location>
        <topology evidence="2">Multi-pass membrane protein</topology>
    </subcellularLocation>
</comment>
<feature type="transmembrane region" description="Helical" evidence="10">
    <location>
        <begin position="86"/>
        <end position="105"/>
    </location>
</feature>
<dbReference type="PANTHER" id="PTHR31412">
    <property type="entry name" value="ZINC METALLOPROTEASE EGY1"/>
    <property type="match status" value="1"/>
</dbReference>
<dbReference type="PANTHER" id="PTHR31412:SF0">
    <property type="entry name" value="ZINC METALLOPROTEASE EGY1, CHLOROPLASTIC-RELATED"/>
    <property type="match status" value="1"/>
</dbReference>
<keyword evidence="13" id="KW-1185">Reference proteome</keyword>
<keyword evidence="9 10" id="KW-0472">Membrane</keyword>
<sequence>MKNQRTLFLQISLFIVTLATTSLSGAEWMFGRPFDLPFFKIENPLGWSEFWQGFRFSIPFLGILTVHEFGHYFAAKRHHVRVTLPYYIPLWLGFGQTIGTLGAFIRIKEFIRSRVKYFDIGIAGPLAGFVVAVGVLWYGFATLPTLDYIFKIHPEYQKFGMGFARVVYANQNMTGNILLGDNLLFSFFKNYVADPTRLPPPQEIMHYPLILAGYLALFFTSLNLIPIGQLDGGHVLYGLIGGKNFKIVAPILFFVFITYAGLGSYRPGEFAIADDGAFWQKIGSLGLYILFLQICFSRITDDNPLTSWMLALLSVAIQFGTSMLFPTWEGYSGFLVFGFLLGRILGVHHPPTEDNLPLNRTRQILGWLTLLIFVLCFSPKPFVIM</sequence>
<keyword evidence="7" id="KW-0809">Transit peptide</keyword>
<evidence type="ECO:0000256" key="5">
    <source>
        <dbReference type="ARBA" id="ARBA00022692"/>
    </source>
</evidence>
<feature type="transmembrane region" description="Helical" evidence="10">
    <location>
        <begin position="204"/>
        <end position="226"/>
    </location>
</feature>
<evidence type="ECO:0000256" key="7">
    <source>
        <dbReference type="ARBA" id="ARBA00022946"/>
    </source>
</evidence>
<evidence type="ECO:0000256" key="9">
    <source>
        <dbReference type="ARBA" id="ARBA00023136"/>
    </source>
</evidence>
<dbReference type="InterPro" id="IPR008915">
    <property type="entry name" value="Peptidase_M50"/>
</dbReference>
<dbReference type="Pfam" id="PF02163">
    <property type="entry name" value="Peptidase_M50"/>
    <property type="match status" value="1"/>
</dbReference>
<dbReference type="GO" id="GO:0016020">
    <property type="term" value="C:membrane"/>
    <property type="evidence" value="ECO:0007669"/>
    <property type="project" value="UniProtKB-SubCell"/>
</dbReference>
<evidence type="ECO:0000259" key="11">
    <source>
        <dbReference type="Pfam" id="PF02163"/>
    </source>
</evidence>
<evidence type="ECO:0000256" key="3">
    <source>
        <dbReference type="ARBA" id="ARBA00007931"/>
    </source>
</evidence>
<evidence type="ECO:0000256" key="1">
    <source>
        <dbReference type="ARBA" id="ARBA00001947"/>
    </source>
</evidence>
<evidence type="ECO:0000256" key="10">
    <source>
        <dbReference type="SAM" id="Phobius"/>
    </source>
</evidence>
<feature type="transmembrane region" description="Helical" evidence="10">
    <location>
        <begin position="308"/>
        <end position="325"/>
    </location>
</feature>
<evidence type="ECO:0000256" key="2">
    <source>
        <dbReference type="ARBA" id="ARBA00004141"/>
    </source>
</evidence>
<evidence type="ECO:0000313" key="12">
    <source>
        <dbReference type="EMBL" id="AXE16906.1"/>
    </source>
</evidence>
<dbReference type="RefSeq" id="WP_114065693.1">
    <property type="nucleotide sequence ID" value="NZ_CP030850.1"/>
</dbReference>
<protein>
    <submittedName>
        <fullName evidence="12">Site-2 protease family protein</fullName>
    </submittedName>
</protein>
<accession>A0A344TE35</accession>
<dbReference type="GO" id="GO:0008233">
    <property type="term" value="F:peptidase activity"/>
    <property type="evidence" value="ECO:0007669"/>
    <property type="project" value="UniProtKB-KW"/>
</dbReference>
<name>A0A344TE35_9BACT</name>
<gene>
    <name evidence="12" type="ORF">DR864_03750</name>
</gene>
<keyword evidence="6" id="KW-0378">Hydrolase</keyword>
<keyword evidence="5 10" id="KW-0812">Transmembrane</keyword>
<dbReference type="GO" id="GO:0006508">
    <property type="term" value="P:proteolysis"/>
    <property type="evidence" value="ECO:0007669"/>
    <property type="project" value="UniProtKB-KW"/>
</dbReference>
<reference evidence="12 13" key="1">
    <citation type="submission" date="2018-07" db="EMBL/GenBank/DDBJ databases">
        <title>Genome sequencing of Runella.</title>
        <authorList>
            <person name="Baek M.-G."/>
            <person name="Yi H."/>
        </authorList>
    </citation>
    <scope>NUCLEOTIDE SEQUENCE [LARGE SCALE GENOMIC DNA]</scope>
    <source>
        <strain evidence="12 13">HYN0085</strain>
    </source>
</reference>
<organism evidence="12 13">
    <name type="scientific">Runella rosea</name>
    <dbReference type="NCBI Taxonomy" id="2259595"/>
    <lineage>
        <taxon>Bacteria</taxon>
        <taxon>Pseudomonadati</taxon>
        <taxon>Bacteroidota</taxon>
        <taxon>Cytophagia</taxon>
        <taxon>Cytophagales</taxon>
        <taxon>Spirosomataceae</taxon>
        <taxon>Runella</taxon>
    </lineage>
</organism>
<dbReference type="Proteomes" id="UP000251993">
    <property type="component" value="Chromosome"/>
</dbReference>
<keyword evidence="8 10" id="KW-1133">Transmembrane helix</keyword>
<proteinExistence type="inferred from homology"/>
<dbReference type="EMBL" id="CP030850">
    <property type="protein sequence ID" value="AXE16906.1"/>
    <property type="molecule type" value="Genomic_DNA"/>
</dbReference>
<keyword evidence="4 12" id="KW-0645">Protease</keyword>
<feature type="transmembrane region" description="Helical" evidence="10">
    <location>
        <begin position="277"/>
        <end position="296"/>
    </location>
</feature>
<feature type="transmembrane region" description="Helical" evidence="10">
    <location>
        <begin position="364"/>
        <end position="384"/>
    </location>
</feature>
<dbReference type="OrthoDB" id="921763at2"/>
<dbReference type="CDD" id="cd06160">
    <property type="entry name" value="S2P-M50_like_2"/>
    <property type="match status" value="1"/>
</dbReference>
<comment type="cofactor">
    <cofactor evidence="1">
        <name>Zn(2+)</name>
        <dbReference type="ChEBI" id="CHEBI:29105"/>
    </cofactor>
</comment>
<feature type="transmembrane region" description="Helical" evidence="10">
    <location>
        <begin position="247"/>
        <end position="265"/>
    </location>
</feature>
<comment type="similarity">
    <text evidence="3">Belongs to the peptidase M50B family.</text>
</comment>
<dbReference type="KEGG" id="run:DR864_03750"/>
<evidence type="ECO:0000313" key="13">
    <source>
        <dbReference type="Proteomes" id="UP000251993"/>
    </source>
</evidence>
<feature type="domain" description="Peptidase M50" evidence="11">
    <location>
        <begin position="56"/>
        <end position="241"/>
    </location>
</feature>
<dbReference type="InterPro" id="IPR044838">
    <property type="entry name" value="EGY1-like"/>
</dbReference>
<evidence type="ECO:0000256" key="4">
    <source>
        <dbReference type="ARBA" id="ARBA00022670"/>
    </source>
</evidence>